<dbReference type="EMBL" id="JAAPAO010001574">
    <property type="protein sequence ID" value="KAF4649335.1"/>
    <property type="molecule type" value="Genomic_DNA"/>
</dbReference>
<comment type="caution">
    <text evidence="2">The sequence shown here is derived from an EMBL/GenBank/DDBJ whole genome shotgun (WGS) entry which is preliminary data.</text>
</comment>
<proteinExistence type="predicted"/>
<sequence length="234" mass="26330">MEFLDIEPFYSQLDSPVRIEVNIDSQAGSNTLSDFIVSDDCIPTIYSAVSLPEAEEKVPPDQSHSPCAAPAAPPRRSPDYSRYYLITWANPRVSSHTARIPGLNVTKADFGEHIEQVFSHAGVPLEFYCVCSEEHDEDRGVHFHVSTCSSRRHRWPRLANLLRDRGFNVNFRSFTSYLGCYTYTCKTDANPFLSSRHPAIPSHPTQTDSKAADADHSVGDRARIRRLSDISSWI</sequence>
<evidence type="ECO:0000313" key="2">
    <source>
        <dbReference type="EMBL" id="KAF4649335.1"/>
    </source>
</evidence>
<keyword evidence="3" id="KW-1185">Reference proteome</keyword>
<dbReference type="AlphaFoldDB" id="A0A7J6KPW4"/>
<name>A0A7J6KPW4_PERCH</name>
<gene>
    <name evidence="2" type="ORF">FOL47_002175</name>
</gene>
<organism evidence="2 3">
    <name type="scientific">Perkinsus chesapeaki</name>
    <name type="common">Clam parasite</name>
    <name type="synonym">Perkinsus andrewsi</name>
    <dbReference type="NCBI Taxonomy" id="330153"/>
    <lineage>
        <taxon>Eukaryota</taxon>
        <taxon>Sar</taxon>
        <taxon>Alveolata</taxon>
        <taxon>Perkinsozoa</taxon>
        <taxon>Perkinsea</taxon>
        <taxon>Perkinsida</taxon>
        <taxon>Perkinsidae</taxon>
        <taxon>Perkinsus</taxon>
    </lineage>
</organism>
<feature type="non-terminal residue" evidence="2">
    <location>
        <position position="1"/>
    </location>
</feature>
<feature type="region of interest" description="Disordered" evidence="1">
    <location>
        <begin position="54"/>
        <end position="76"/>
    </location>
</feature>
<reference evidence="2 3" key="1">
    <citation type="submission" date="2020-04" db="EMBL/GenBank/DDBJ databases">
        <title>Perkinsus chesapeaki whole genome sequence.</title>
        <authorList>
            <person name="Bogema D.R."/>
        </authorList>
    </citation>
    <scope>NUCLEOTIDE SEQUENCE [LARGE SCALE GENOMIC DNA]</scope>
    <source>
        <strain evidence="2">ATCC PRA-425</strain>
    </source>
</reference>
<accession>A0A7J6KPW4</accession>
<protein>
    <submittedName>
        <fullName evidence="2">Uncharacterized protein</fullName>
    </submittedName>
</protein>
<dbReference type="Proteomes" id="UP000591131">
    <property type="component" value="Unassembled WGS sequence"/>
</dbReference>
<evidence type="ECO:0000256" key="1">
    <source>
        <dbReference type="SAM" id="MobiDB-lite"/>
    </source>
</evidence>
<feature type="region of interest" description="Disordered" evidence="1">
    <location>
        <begin position="196"/>
        <end position="217"/>
    </location>
</feature>
<dbReference type="Gene3D" id="3.40.1310.20">
    <property type="match status" value="1"/>
</dbReference>
<evidence type="ECO:0000313" key="3">
    <source>
        <dbReference type="Proteomes" id="UP000591131"/>
    </source>
</evidence>